<sequence>ILGEANDRRSLSCKESENLIVCTFVSGRGGGGGGVKRYGRNVEWEWGEKMTKLRGVAGSVNRAKMEGGEWGKRSTGGEQTLRQHTERRKMMKMKKEEEVSDSLLRR</sequence>
<comment type="caution">
    <text evidence="2">The sequence shown here is derived from an EMBL/GenBank/DDBJ whole genome shotgun (WGS) entry which is preliminary data.</text>
</comment>
<gene>
    <name evidence="2" type="ORF">CRG98_036357</name>
</gene>
<feature type="region of interest" description="Disordered" evidence="1">
    <location>
        <begin position="67"/>
        <end position="106"/>
    </location>
</feature>
<name>A0A2I0IGY6_PUNGR</name>
<reference evidence="2 3" key="1">
    <citation type="submission" date="2017-11" db="EMBL/GenBank/DDBJ databases">
        <title>De-novo sequencing of pomegranate (Punica granatum L.) genome.</title>
        <authorList>
            <person name="Akparov Z."/>
            <person name="Amiraslanov A."/>
            <person name="Hajiyeva S."/>
            <person name="Abbasov M."/>
            <person name="Kaur K."/>
            <person name="Hamwieh A."/>
            <person name="Solovyev V."/>
            <person name="Salamov A."/>
            <person name="Braich B."/>
            <person name="Kosarev P."/>
            <person name="Mahmoud A."/>
            <person name="Hajiyev E."/>
            <person name="Babayeva S."/>
            <person name="Izzatullayeva V."/>
            <person name="Mammadov A."/>
            <person name="Mammadov A."/>
            <person name="Sharifova S."/>
            <person name="Ojaghi J."/>
            <person name="Eynullazada K."/>
            <person name="Bayramov B."/>
            <person name="Abdulazimova A."/>
            <person name="Shahmuradov I."/>
        </authorList>
    </citation>
    <scope>NUCLEOTIDE SEQUENCE [LARGE SCALE GENOMIC DNA]</scope>
    <source>
        <strain evidence="3">cv. AG2017</strain>
        <tissue evidence="2">Leaf</tissue>
    </source>
</reference>
<proteinExistence type="predicted"/>
<keyword evidence="3" id="KW-1185">Reference proteome</keyword>
<protein>
    <submittedName>
        <fullName evidence="2">Uncharacterized protein</fullName>
    </submittedName>
</protein>
<dbReference type="AlphaFoldDB" id="A0A2I0IGY6"/>
<feature type="compositionally biased region" description="Basic and acidic residues" evidence="1">
    <location>
        <begin position="93"/>
        <end position="106"/>
    </location>
</feature>
<dbReference type="Proteomes" id="UP000233551">
    <property type="component" value="Unassembled WGS sequence"/>
</dbReference>
<accession>A0A2I0IGY6</accession>
<organism evidence="2 3">
    <name type="scientific">Punica granatum</name>
    <name type="common">Pomegranate</name>
    <dbReference type="NCBI Taxonomy" id="22663"/>
    <lineage>
        <taxon>Eukaryota</taxon>
        <taxon>Viridiplantae</taxon>
        <taxon>Streptophyta</taxon>
        <taxon>Embryophyta</taxon>
        <taxon>Tracheophyta</taxon>
        <taxon>Spermatophyta</taxon>
        <taxon>Magnoliopsida</taxon>
        <taxon>eudicotyledons</taxon>
        <taxon>Gunneridae</taxon>
        <taxon>Pentapetalae</taxon>
        <taxon>rosids</taxon>
        <taxon>malvids</taxon>
        <taxon>Myrtales</taxon>
        <taxon>Lythraceae</taxon>
        <taxon>Punica</taxon>
    </lineage>
</organism>
<dbReference type="EMBL" id="PGOL01003064">
    <property type="protein sequence ID" value="PKI43271.1"/>
    <property type="molecule type" value="Genomic_DNA"/>
</dbReference>
<feature type="non-terminal residue" evidence="2">
    <location>
        <position position="1"/>
    </location>
</feature>
<evidence type="ECO:0000313" key="2">
    <source>
        <dbReference type="EMBL" id="PKI43271.1"/>
    </source>
</evidence>
<evidence type="ECO:0000313" key="3">
    <source>
        <dbReference type="Proteomes" id="UP000233551"/>
    </source>
</evidence>
<evidence type="ECO:0000256" key="1">
    <source>
        <dbReference type="SAM" id="MobiDB-lite"/>
    </source>
</evidence>